<proteinExistence type="predicted"/>
<dbReference type="EMBL" id="BAABKB010000016">
    <property type="protein sequence ID" value="GAA5016902.1"/>
    <property type="molecule type" value="Genomic_DNA"/>
</dbReference>
<name>A0ABP9J2T0_9ACTN</name>
<sequence length="363" mass="39230">MTVISSVRDRVRLGRSIASRLAASADADAAFVAGSSVVGLGSATSDIDVYLVGSSAGETRRQMFADTTRIDVQHLRLDTLESLVDRVLGRGLRSDHAGQPLSDREIALVVRLRTGDIVTDSGALAALRERLDEHPLRLARLVMNNWMLAAFFAAEDCLGLSRSEDPNDLDPAVLAGRRALVCAGKALAAAGGDLYFGEKWVWRQLARSGPDGFPFEDFQRLLRDDPLAVDPQAGLTALTSFAQTCLIATATLGWQGADVSHWPVWRQGSGPLHRSPAFFPRAYDDMVTLIEPAGRHFRLPPRSALVWGLSHGLSSQTATEYALNLSKVAPAFAALTEQRCRGITTELREAGLLTEQDGQRGAM</sequence>
<keyword evidence="2" id="KW-1185">Reference proteome</keyword>
<accession>A0ABP9J2T0</accession>
<comment type="caution">
    <text evidence="1">The sequence shown here is derived from an EMBL/GenBank/DDBJ whole genome shotgun (WGS) entry which is preliminary data.</text>
</comment>
<dbReference type="Proteomes" id="UP001501759">
    <property type="component" value="Unassembled WGS sequence"/>
</dbReference>
<evidence type="ECO:0000313" key="2">
    <source>
        <dbReference type="Proteomes" id="UP001501759"/>
    </source>
</evidence>
<reference evidence="2" key="1">
    <citation type="journal article" date="2019" name="Int. J. Syst. Evol. Microbiol.">
        <title>The Global Catalogue of Microorganisms (GCM) 10K type strain sequencing project: providing services to taxonomists for standard genome sequencing and annotation.</title>
        <authorList>
            <consortium name="The Broad Institute Genomics Platform"/>
            <consortium name="The Broad Institute Genome Sequencing Center for Infectious Disease"/>
            <person name="Wu L."/>
            <person name="Ma J."/>
        </authorList>
    </citation>
    <scope>NUCLEOTIDE SEQUENCE [LARGE SCALE GENOMIC DNA]</scope>
    <source>
        <strain evidence="2">JCM 18409</strain>
    </source>
</reference>
<gene>
    <name evidence="1" type="ORF">GCM10023335_43070</name>
</gene>
<protein>
    <recommendedName>
        <fullName evidence="3">Nucleotidyltransferase domain-containing protein</fullName>
    </recommendedName>
</protein>
<evidence type="ECO:0008006" key="3">
    <source>
        <dbReference type="Google" id="ProtNLM"/>
    </source>
</evidence>
<evidence type="ECO:0000313" key="1">
    <source>
        <dbReference type="EMBL" id="GAA5016902.1"/>
    </source>
</evidence>
<dbReference type="RefSeq" id="WP_345651499.1">
    <property type="nucleotide sequence ID" value="NZ_BAABKB010000016.1"/>
</dbReference>
<organism evidence="1 2">
    <name type="scientific">Streptomyces siamensis</name>
    <dbReference type="NCBI Taxonomy" id="1274986"/>
    <lineage>
        <taxon>Bacteria</taxon>
        <taxon>Bacillati</taxon>
        <taxon>Actinomycetota</taxon>
        <taxon>Actinomycetes</taxon>
        <taxon>Kitasatosporales</taxon>
        <taxon>Streptomycetaceae</taxon>
        <taxon>Streptomyces</taxon>
    </lineage>
</organism>